<feature type="compositionally biased region" description="Polar residues" evidence="6">
    <location>
        <begin position="966"/>
        <end position="975"/>
    </location>
</feature>
<feature type="region of interest" description="Disordered" evidence="6">
    <location>
        <begin position="359"/>
        <end position="383"/>
    </location>
</feature>
<evidence type="ECO:0000256" key="2">
    <source>
        <dbReference type="ARBA" id="ARBA00022553"/>
    </source>
</evidence>
<dbReference type="InterPro" id="IPR044210">
    <property type="entry name" value="Tfc3-like"/>
</dbReference>
<evidence type="ECO:0000256" key="3">
    <source>
        <dbReference type="ARBA" id="ARBA00023125"/>
    </source>
</evidence>
<evidence type="ECO:0000256" key="6">
    <source>
        <dbReference type="SAM" id="MobiDB-lite"/>
    </source>
</evidence>
<keyword evidence="3" id="KW-0238">DNA-binding</keyword>
<protein>
    <submittedName>
        <fullName evidence="9">Uncharacterized protein</fullName>
    </submittedName>
</protein>
<evidence type="ECO:0000313" key="9">
    <source>
        <dbReference type="EMBL" id="KAH7362955.1"/>
    </source>
</evidence>
<feature type="region of interest" description="Disordered" evidence="6">
    <location>
        <begin position="1396"/>
        <end position="1417"/>
    </location>
</feature>
<evidence type="ECO:0000259" key="7">
    <source>
        <dbReference type="Pfam" id="PF04182"/>
    </source>
</evidence>
<feature type="compositionally biased region" description="Low complexity" evidence="6">
    <location>
        <begin position="752"/>
        <end position="764"/>
    </location>
</feature>
<feature type="domain" description="B-block binding subunit of TFIIIC" evidence="7">
    <location>
        <begin position="152"/>
        <end position="217"/>
    </location>
</feature>
<accession>A0A8K0X5L9</accession>
<dbReference type="GO" id="GO:0006384">
    <property type="term" value="P:transcription initiation at RNA polymerase III promoter"/>
    <property type="evidence" value="ECO:0007669"/>
    <property type="project" value="InterPro"/>
</dbReference>
<evidence type="ECO:0000313" key="10">
    <source>
        <dbReference type="Proteomes" id="UP000813385"/>
    </source>
</evidence>
<keyword evidence="4" id="KW-0804">Transcription</keyword>
<feature type="compositionally biased region" description="Basic and acidic residues" evidence="6">
    <location>
        <begin position="359"/>
        <end position="368"/>
    </location>
</feature>
<comment type="subcellular location">
    <subcellularLocation>
        <location evidence="1">Nucleus</location>
    </subcellularLocation>
</comment>
<feature type="region of interest" description="Disordered" evidence="6">
    <location>
        <begin position="547"/>
        <end position="609"/>
    </location>
</feature>
<dbReference type="GO" id="GO:0000127">
    <property type="term" value="C:transcription factor TFIIIC complex"/>
    <property type="evidence" value="ECO:0007669"/>
    <property type="project" value="InterPro"/>
</dbReference>
<organism evidence="9 10">
    <name type="scientific">Plectosphaerella cucumerina</name>
    <dbReference type="NCBI Taxonomy" id="40658"/>
    <lineage>
        <taxon>Eukaryota</taxon>
        <taxon>Fungi</taxon>
        <taxon>Dikarya</taxon>
        <taxon>Ascomycota</taxon>
        <taxon>Pezizomycotina</taxon>
        <taxon>Sordariomycetes</taxon>
        <taxon>Hypocreomycetidae</taxon>
        <taxon>Glomerellales</taxon>
        <taxon>Plectosphaerellaceae</taxon>
        <taxon>Plectosphaerella</taxon>
    </lineage>
</organism>
<evidence type="ECO:0000256" key="4">
    <source>
        <dbReference type="ARBA" id="ARBA00023163"/>
    </source>
</evidence>
<dbReference type="InterPro" id="IPR007309">
    <property type="entry name" value="TFIIIC_Bblock-bd"/>
</dbReference>
<reference evidence="9" key="1">
    <citation type="journal article" date="2021" name="Nat. Commun.">
        <title>Genetic determinants of endophytism in the Arabidopsis root mycobiome.</title>
        <authorList>
            <person name="Mesny F."/>
            <person name="Miyauchi S."/>
            <person name="Thiergart T."/>
            <person name="Pickel B."/>
            <person name="Atanasova L."/>
            <person name="Karlsson M."/>
            <person name="Huettel B."/>
            <person name="Barry K.W."/>
            <person name="Haridas S."/>
            <person name="Chen C."/>
            <person name="Bauer D."/>
            <person name="Andreopoulos W."/>
            <person name="Pangilinan J."/>
            <person name="LaButti K."/>
            <person name="Riley R."/>
            <person name="Lipzen A."/>
            <person name="Clum A."/>
            <person name="Drula E."/>
            <person name="Henrissat B."/>
            <person name="Kohler A."/>
            <person name="Grigoriev I.V."/>
            <person name="Martin F.M."/>
            <person name="Hacquard S."/>
        </authorList>
    </citation>
    <scope>NUCLEOTIDE SEQUENCE</scope>
    <source>
        <strain evidence="9">MPI-CAGE-AT-0016</strain>
    </source>
</reference>
<dbReference type="GO" id="GO:0003677">
    <property type="term" value="F:DNA binding"/>
    <property type="evidence" value="ECO:0007669"/>
    <property type="project" value="UniProtKB-KW"/>
</dbReference>
<feature type="domain" description="Transcription factor tau subunit sfc3/Tfc3 C-terminal" evidence="8">
    <location>
        <begin position="1452"/>
        <end position="1860"/>
    </location>
</feature>
<keyword evidence="5" id="KW-0539">Nucleus</keyword>
<gene>
    <name evidence="9" type="ORF">B0T11DRAFT_89627</name>
</gene>
<feature type="region of interest" description="Disordered" evidence="6">
    <location>
        <begin position="938"/>
        <end position="975"/>
    </location>
</feature>
<dbReference type="Pfam" id="PF04182">
    <property type="entry name" value="B-block_TFIIIC"/>
    <property type="match status" value="1"/>
</dbReference>
<feature type="region of interest" description="Disordered" evidence="6">
    <location>
        <begin position="1123"/>
        <end position="1162"/>
    </location>
</feature>
<dbReference type="Proteomes" id="UP000813385">
    <property type="component" value="Unassembled WGS sequence"/>
</dbReference>
<dbReference type="OrthoDB" id="5403573at2759"/>
<evidence type="ECO:0000259" key="8">
    <source>
        <dbReference type="Pfam" id="PF20222"/>
    </source>
</evidence>
<evidence type="ECO:0000256" key="5">
    <source>
        <dbReference type="ARBA" id="ARBA00023242"/>
    </source>
</evidence>
<feature type="region of interest" description="Disordered" evidence="6">
    <location>
        <begin position="90"/>
        <end position="118"/>
    </location>
</feature>
<feature type="region of interest" description="Disordered" evidence="6">
    <location>
        <begin position="734"/>
        <end position="775"/>
    </location>
</feature>
<keyword evidence="10" id="KW-1185">Reference proteome</keyword>
<dbReference type="GO" id="GO:0005634">
    <property type="term" value="C:nucleus"/>
    <property type="evidence" value="ECO:0007669"/>
    <property type="project" value="UniProtKB-SubCell"/>
</dbReference>
<feature type="compositionally biased region" description="Basic residues" evidence="6">
    <location>
        <begin position="639"/>
        <end position="652"/>
    </location>
</feature>
<dbReference type="PANTHER" id="PTHR15180">
    <property type="entry name" value="GENERAL TRANSCRIPTION FACTOR 3C POLYPEPTIDE 1"/>
    <property type="match status" value="1"/>
</dbReference>
<proteinExistence type="predicted"/>
<dbReference type="EMBL" id="JAGPXD010000003">
    <property type="protein sequence ID" value="KAH7362955.1"/>
    <property type="molecule type" value="Genomic_DNA"/>
</dbReference>
<evidence type="ECO:0000256" key="1">
    <source>
        <dbReference type="ARBA" id="ARBA00004123"/>
    </source>
</evidence>
<dbReference type="Pfam" id="PF20222">
    <property type="entry name" value="DUF6581"/>
    <property type="match status" value="1"/>
</dbReference>
<feature type="compositionally biased region" description="Low complexity" evidence="6">
    <location>
        <begin position="672"/>
        <end position="681"/>
    </location>
</feature>
<name>A0A8K0X5L9_9PEZI</name>
<dbReference type="PANTHER" id="PTHR15180:SF1">
    <property type="entry name" value="GENERAL TRANSCRIPTION FACTOR 3C POLYPEPTIDE 1"/>
    <property type="match status" value="1"/>
</dbReference>
<feature type="region of interest" description="Disordered" evidence="6">
    <location>
        <begin position="480"/>
        <end position="499"/>
    </location>
</feature>
<feature type="region of interest" description="Disordered" evidence="6">
    <location>
        <begin position="626"/>
        <end position="714"/>
    </location>
</feature>
<dbReference type="InterPro" id="IPR046488">
    <property type="entry name" value="Sfc3/Tfc3_C"/>
</dbReference>
<sequence length="1916" mass="211208">MVADMERLIEGLVDDISCHGDLGCPVSRILDKIDQFYSSDSSYLEPQDPAAISPRQAAWDWIKVRRDVCIGKDRSWNHAALSEILALPEEPAPTDHQPERADGQEDSAVPAPTNLSARGSAATQYRPKVFVSEEQMWQSIAGHGADFKRVPKLEWAALVGIASTKKDGILQGDLCRLIGQDKRSLPKRTDSLAQKGYILKRTTLVRGVKTSKMWLSRCAPSLSSDHGETELGGHGQDTALLMPPESFNRDMEPVAWRKRWTGGSIDMLSLAETVISIVRAFGIMRYHDLRQKLGILNLPWQMKVTARLCRWAVRRGILQYVGATLGDRLYKDCLKFIRDFTSEDWVEWLRTGKEKSRPRTDADLDAYRDNPASDTGSKRKRNNRADSSINIMIAWKPEKPLATTVLDAIRAADGKAVTNRHLGAHTLGPPFSRYVTSISTTLATPSLQPMHLAHFQVSKELMRVKKQAIYFFSLPRLHPPAGSRDRSTGGTTEGAPAFDPDRAEVAQAPLDVLDQYFSATIGQAACSKHGSLSNLARLTGKRDSAALTRTTTHSTPHALESATPSRAAPLQRANGDGDSFTAEAADHAGSLPRVIRQLPGRGRGHRGRRAATLVLTITVTPASLGKILLPSQPEPSHGGARRGPTRSGRARRVVSPSTNASSRRLSDESESGEGSAADVSGISLEPTSGRRGRGKILASSSKKPRSSKGKYRCDKCGGVWQNDNGLKYHLEKSSSACNPSYTAPPPKPPRYLSSRTTLLSNTSTPDAGNSEGVSVRRTRKGMAAALDTSPSSRTSRGNKLTARVSSAFQHAPTLRARFQYPAAVDQAAGLQMPDLIDGPEVLARNTAPAGFRALLRDTSTTLSDTIPERVDETTKTNSSGHVLVDTNLKRVEASRDTMPPTSTTATPGEIGVYGFEESFQADPSASVVIAEADIGTPAQDSAIPKDSPESHPVPFPAPFRPEKSKSSNQRHNSQFHRSSQIIQHLLDVHGGVIPGERSLWHALTAVWEKTFPSDSPPNYGTTQGLVGKMVGRKVFRKSVHAFRDMKGSFKSVTVLLAPSIDSQSAAALDLKDKMIAMHPQTYVLPGYIPASGLPDDTKWNGIPVFSTRRQLAQNVEVLDAPFYASRQASRKRPRPPDAPGQGSRKRQQYSTDGFQNSSVVADDDSSLAPGLYRKIFVGGHGVNPPHQHQQQHFAIPLTFLEPNTQLEDDILLTETPKLSRTRRRRTMRSEWDGLTVPDEMTPEQRAHGLSGVQFVEPLPLMRSGGRWPCLSAEFFESNTSATMQGSLLPKPRNLAHLLPGSLADIVGPQWLVPSEATLEASHHCFMQQVELCAAWETDPQRGLRLVGSQPSQYIWINHTMSAPIRTSVYKKLSWIRECPGPLLNADARRFRSAGMGTQDMPFENGSSAKRRKPNDGLARSTTAVLPMDLKTRKMTPWNGTNESGQSALQGRHLDANNDAVLIAAFVATRTLLGGADKYVEWGLLLRLFPKKSLAWLRKFWSKVRKDRATSINKLTERFQERFVKAYEANELPMIDFDDYLSYDWTRLIEWTLELAGDAIQLPGSVAELSTEYIMDRLASDTSDWQRIYYSFQSSTFNRLEALTSGSTCTSVDEAGNLPSSTSEEELRKAKSWLRALCGTPSGTYTPLDIRNKLSGITDHGDVHNNSLLGSAIVALQNQNVVTKTKQRSGDSGSHRFTEWFMPRFDKISQAHKYNDAVSFKAMLDDLFRKNETWRVPYLLQDGEVMAMINMQAAGRIKVTPVDVPHVPLGFKPGFYESRKFPKSYYNFGLEVTPTSTYIYNEDLAVLVASLADTPPAEGPAGMLPIWSDIFGKLAVDRWGRTLRAVAFAVAMRGPLSTEGILSALAPFLEDFEVDIVVDWSLRHNLLKKTAHGGTYTADEWWWLLAGSQYHELLARP</sequence>
<dbReference type="GO" id="GO:0042791">
    <property type="term" value="P:5S class rRNA transcription by RNA polymerase III"/>
    <property type="evidence" value="ECO:0007669"/>
    <property type="project" value="TreeGrafter"/>
</dbReference>
<comment type="caution">
    <text evidence="9">The sequence shown here is derived from an EMBL/GenBank/DDBJ whole genome shotgun (WGS) entry which is preliminary data.</text>
</comment>
<keyword evidence="2" id="KW-0597">Phosphoprotein</keyword>